<dbReference type="InterPro" id="IPR005303">
    <property type="entry name" value="MOCOS_middle"/>
</dbReference>
<proteinExistence type="predicted"/>
<dbReference type="Pfam" id="PF03476">
    <property type="entry name" value="MOSC_N"/>
    <property type="match status" value="1"/>
</dbReference>
<evidence type="ECO:0000313" key="2">
    <source>
        <dbReference type="EMBL" id="MFC4133984.1"/>
    </source>
</evidence>
<reference evidence="3" key="1">
    <citation type="journal article" date="2019" name="Int. J. Syst. Evol. Microbiol.">
        <title>The Global Catalogue of Microorganisms (GCM) 10K type strain sequencing project: providing services to taxonomists for standard genome sequencing and annotation.</title>
        <authorList>
            <consortium name="The Broad Institute Genomics Platform"/>
            <consortium name="The Broad Institute Genome Sequencing Center for Infectious Disease"/>
            <person name="Wu L."/>
            <person name="Ma J."/>
        </authorList>
    </citation>
    <scope>NUCLEOTIDE SEQUENCE [LARGE SCALE GENOMIC DNA]</scope>
    <source>
        <strain evidence="3">CGMCC 4.7289</strain>
    </source>
</reference>
<name>A0ABV8LTW7_9ACTN</name>
<organism evidence="2 3">
    <name type="scientific">Hamadaea flava</name>
    <dbReference type="NCBI Taxonomy" id="1742688"/>
    <lineage>
        <taxon>Bacteria</taxon>
        <taxon>Bacillati</taxon>
        <taxon>Actinomycetota</taxon>
        <taxon>Actinomycetes</taxon>
        <taxon>Micromonosporales</taxon>
        <taxon>Micromonosporaceae</taxon>
        <taxon>Hamadaea</taxon>
    </lineage>
</organism>
<sequence>MRLASIHLYPVKSLGGVAVDEAAVEPWGLRHDRRWLVLNPDGTYLTARDEHRMLGVTAVPAAGSLTLTGLDGSRLAVAEPADGDLVPTTMSRLAQIRLAPPEAHDWLSVQFGRSLRLGWLDDPHRRPVAEDHGGLPGDPLNLSDAGPLLVATTASMRRLNDWIAEGAVERGEEVPEPLPISRFRPNLVVDDSPGAPAEPFAEDDWQRVRVGTVDFRFAEICDRCVLTTIDAATYRTGKEPIRTLSRFRKRDGKTWFGVRLIPLTGGVLRVGDEVTVS</sequence>
<dbReference type="EMBL" id="JBHSAY010000015">
    <property type="protein sequence ID" value="MFC4133984.1"/>
    <property type="molecule type" value="Genomic_DNA"/>
</dbReference>
<evidence type="ECO:0000259" key="1">
    <source>
        <dbReference type="PROSITE" id="PS51340"/>
    </source>
</evidence>
<comment type="caution">
    <text evidence="2">The sequence shown here is derived from an EMBL/GenBank/DDBJ whole genome shotgun (WGS) entry which is preliminary data.</text>
</comment>
<protein>
    <submittedName>
        <fullName evidence="2">MOSC domain-containing protein</fullName>
    </submittedName>
</protein>
<feature type="domain" description="MOSC" evidence="1">
    <location>
        <begin position="120"/>
        <end position="277"/>
    </location>
</feature>
<gene>
    <name evidence="2" type="ORF">ACFOZ4_25525</name>
</gene>
<dbReference type="PROSITE" id="PS51340">
    <property type="entry name" value="MOSC"/>
    <property type="match status" value="1"/>
</dbReference>
<accession>A0ABV8LTW7</accession>
<dbReference type="InterPro" id="IPR005302">
    <property type="entry name" value="MoCF_Sase_C"/>
</dbReference>
<dbReference type="SUPFAM" id="SSF50800">
    <property type="entry name" value="PK beta-barrel domain-like"/>
    <property type="match status" value="1"/>
</dbReference>
<dbReference type="PANTHER" id="PTHR14237:SF19">
    <property type="entry name" value="MITOCHONDRIAL AMIDOXIME REDUCING COMPONENT 1"/>
    <property type="match status" value="1"/>
</dbReference>
<dbReference type="Pfam" id="PF03473">
    <property type="entry name" value="MOSC"/>
    <property type="match status" value="1"/>
</dbReference>
<evidence type="ECO:0000313" key="3">
    <source>
        <dbReference type="Proteomes" id="UP001595816"/>
    </source>
</evidence>
<dbReference type="SUPFAM" id="SSF141673">
    <property type="entry name" value="MOSC N-terminal domain-like"/>
    <property type="match status" value="1"/>
</dbReference>
<dbReference type="PANTHER" id="PTHR14237">
    <property type="entry name" value="MOLYBDOPTERIN COFACTOR SULFURASE MOSC"/>
    <property type="match status" value="1"/>
</dbReference>
<dbReference type="RefSeq" id="WP_253761815.1">
    <property type="nucleotide sequence ID" value="NZ_JAMZDZ010000001.1"/>
</dbReference>
<dbReference type="InterPro" id="IPR011037">
    <property type="entry name" value="Pyrv_Knase-like_insert_dom_sf"/>
</dbReference>
<dbReference type="Proteomes" id="UP001595816">
    <property type="component" value="Unassembled WGS sequence"/>
</dbReference>
<keyword evidence="3" id="KW-1185">Reference proteome</keyword>